<dbReference type="HOGENOM" id="CLU_1968091_0_0_14"/>
<keyword evidence="2" id="KW-1185">Reference proteome</keyword>
<sequence length="127" mass="14545">MNVFFKVIVPLLAVGGGGYAAITPAVPLIRERQETFKLVDSEGFPRDTKNLTCTFVRWADSSLIFDSKDGKIYCGPKNGLEDINPELRESRKRQLHKGLYCRKEKGETLCYANKFERKRDKEIILFV</sequence>
<dbReference type="EMBL" id="CP003731">
    <property type="protein sequence ID" value="AFO51955.1"/>
    <property type="molecule type" value="Genomic_DNA"/>
</dbReference>
<dbReference type="PATRIC" id="fig|1212765.3.peg.421"/>
<dbReference type="Proteomes" id="UP000006502">
    <property type="component" value="Chromosome"/>
</dbReference>
<dbReference type="STRING" id="1212765.MHLP_01875"/>
<reference evidence="2" key="2">
    <citation type="submission" date="2012-07" db="EMBL/GenBank/DDBJ databases">
        <title>Complete genome sequence of 'Candidatus Mycoplasma haemolamae'.</title>
        <authorList>
            <person name="Guimaraes A.M.S."/>
            <person name="Toth B."/>
            <person name="Santos A.P."/>
            <person name="Nascimento N.C."/>
            <person name="Sojka J.E."/>
            <person name="Messick J.B."/>
        </authorList>
    </citation>
    <scope>NUCLEOTIDE SEQUENCE [LARGE SCALE GENOMIC DNA]</scope>
    <source>
        <strain evidence="2">Purdue</strain>
    </source>
</reference>
<evidence type="ECO:0000313" key="2">
    <source>
        <dbReference type="Proteomes" id="UP000006502"/>
    </source>
</evidence>
<protein>
    <submittedName>
        <fullName evidence="1">Uncharacterized protein</fullName>
    </submittedName>
</protein>
<organism evidence="1 2">
    <name type="scientific">Mycoplasma haematolamae (strain Purdue)</name>
    <dbReference type="NCBI Taxonomy" id="1212765"/>
    <lineage>
        <taxon>Bacteria</taxon>
        <taxon>Bacillati</taxon>
        <taxon>Mycoplasmatota</taxon>
        <taxon>Mollicutes</taxon>
        <taxon>Mycoplasmataceae</taxon>
        <taxon>Mycoplasma</taxon>
    </lineage>
</organism>
<proteinExistence type="predicted"/>
<name>I7B9M9_MYCHA</name>
<dbReference type="AlphaFoldDB" id="I7B9M9"/>
<gene>
    <name evidence="1" type="ordered locus">MHLP_01875</name>
</gene>
<accession>I7B9M9</accession>
<dbReference type="KEGG" id="mhl:MHLP_01875"/>
<reference evidence="1 2" key="1">
    <citation type="journal article" date="2012" name="J. Bacteriol.">
        <title>Genome Sequence of "Candidatus Mycoplasma haemolamae" Strain Purdue, a Red Blood Cell Pathogen of Alpacas (Vicugna pacos) and Llamas (Lama glama).</title>
        <authorList>
            <person name="Guimaraes A.M."/>
            <person name="Toth B."/>
            <person name="Santos A.P."/>
            <person name="do Nascimento N.C."/>
            <person name="Kritchevsky J.E."/>
            <person name="Messick J.B."/>
        </authorList>
    </citation>
    <scope>NUCLEOTIDE SEQUENCE [LARGE SCALE GENOMIC DNA]</scope>
    <source>
        <strain evidence="1 2">Purdue</strain>
    </source>
</reference>
<evidence type="ECO:0000313" key="1">
    <source>
        <dbReference type="EMBL" id="AFO51955.1"/>
    </source>
</evidence>